<keyword evidence="1" id="KW-0347">Helicase</keyword>
<protein>
    <submittedName>
        <fullName evidence="1">DExH-box ATP-dependent RNA helicase DExH16 mitochondrial</fullName>
    </submittedName>
</protein>
<proteinExistence type="predicted"/>
<dbReference type="GO" id="GO:0004386">
    <property type="term" value="F:helicase activity"/>
    <property type="evidence" value="ECO:0007669"/>
    <property type="project" value="UniProtKB-KW"/>
</dbReference>
<accession>A0A1D6L3Z4</accession>
<organism evidence="1">
    <name type="scientific">Zea mays</name>
    <name type="common">Maize</name>
    <dbReference type="NCBI Taxonomy" id="4577"/>
    <lineage>
        <taxon>Eukaryota</taxon>
        <taxon>Viridiplantae</taxon>
        <taxon>Streptophyta</taxon>
        <taxon>Embryophyta</taxon>
        <taxon>Tracheophyta</taxon>
        <taxon>Spermatophyta</taxon>
        <taxon>Magnoliopsida</taxon>
        <taxon>Liliopsida</taxon>
        <taxon>Poales</taxon>
        <taxon>Poaceae</taxon>
        <taxon>PACMAD clade</taxon>
        <taxon>Panicoideae</taxon>
        <taxon>Andropogonodae</taxon>
        <taxon>Andropogoneae</taxon>
        <taxon>Tripsacinae</taxon>
        <taxon>Zea</taxon>
    </lineage>
</organism>
<keyword evidence="1" id="KW-0378">Hydrolase</keyword>
<dbReference type="EMBL" id="CM007647">
    <property type="protein sequence ID" value="ONM09148.1"/>
    <property type="molecule type" value="Genomic_DNA"/>
</dbReference>
<evidence type="ECO:0000313" key="1">
    <source>
        <dbReference type="EMBL" id="ONM09148.1"/>
    </source>
</evidence>
<reference evidence="1" key="1">
    <citation type="submission" date="2015-12" db="EMBL/GenBank/DDBJ databases">
        <title>Update maize B73 reference genome by single molecule sequencing technologies.</title>
        <authorList>
            <consortium name="Maize Genome Sequencing Project"/>
            <person name="Ware D."/>
        </authorList>
    </citation>
    <scope>NUCLEOTIDE SEQUENCE [LARGE SCALE GENOMIC DNA]</scope>
    <source>
        <tissue evidence="1">Seedling</tissue>
    </source>
</reference>
<keyword evidence="1" id="KW-0067">ATP-binding</keyword>
<name>A0A1D6L3Z4_MAIZE</name>
<dbReference type="OMA" id="QPANWYT"/>
<gene>
    <name evidence="1" type="ORF">ZEAMMB73_Zm00001d033993</name>
</gene>
<dbReference type="AlphaFoldDB" id="A0A1D6L3Z4"/>
<sequence length="75" mass="8460">MAVAVLLRQRALSSPHAVSCRNGSYCLERLDPWALPVYTSGLFSNSDLHSKVNSTSLRFWRTYHNSGKFDLTDLT</sequence>
<dbReference type="ExpressionAtlas" id="A0A1D6L3Z4">
    <property type="expression patterns" value="baseline and differential"/>
</dbReference>
<keyword evidence="1" id="KW-0547">Nucleotide-binding</keyword>